<dbReference type="GO" id="GO:0000976">
    <property type="term" value="F:transcription cis-regulatory region binding"/>
    <property type="evidence" value="ECO:0007669"/>
    <property type="project" value="InterPro"/>
</dbReference>
<evidence type="ECO:0000256" key="9">
    <source>
        <dbReference type="SAM" id="MobiDB-lite"/>
    </source>
</evidence>
<comment type="subcellular location">
    <subcellularLocation>
        <location evidence="2">Nucleus</location>
    </subcellularLocation>
</comment>
<dbReference type="InterPro" id="IPR004827">
    <property type="entry name" value="bZIP"/>
</dbReference>
<keyword evidence="7" id="KW-0539">Nucleus</keyword>
<keyword evidence="6" id="KW-0804">Transcription</keyword>
<accession>A0AAN7H1N2</accession>
<comment type="similarity">
    <text evidence="3">Belongs to the bZIP family.</text>
</comment>
<feature type="domain" description="BZIP" evidence="10">
    <location>
        <begin position="92"/>
        <end position="144"/>
    </location>
</feature>
<name>A0AAN7H1N2_9PEZI</name>
<evidence type="ECO:0000256" key="5">
    <source>
        <dbReference type="ARBA" id="ARBA00023125"/>
    </source>
</evidence>
<evidence type="ECO:0000313" key="12">
    <source>
        <dbReference type="Proteomes" id="UP001301958"/>
    </source>
</evidence>
<comment type="function">
    <text evidence="1">Putative transcription factor.</text>
</comment>
<evidence type="ECO:0000259" key="10">
    <source>
        <dbReference type="PROSITE" id="PS50217"/>
    </source>
</evidence>
<dbReference type="PANTHER" id="PTHR40621">
    <property type="entry name" value="TRANSCRIPTION FACTOR KAPC-RELATED"/>
    <property type="match status" value="1"/>
</dbReference>
<evidence type="ECO:0000256" key="1">
    <source>
        <dbReference type="ARBA" id="ARBA00004049"/>
    </source>
</evidence>
<dbReference type="GO" id="GO:0001228">
    <property type="term" value="F:DNA-binding transcription activator activity, RNA polymerase II-specific"/>
    <property type="evidence" value="ECO:0007669"/>
    <property type="project" value="TreeGrafter"/>
</dbReference>
<gene>
    <name evidence="11" type="ORF">QBC38DRAFT_249995</name>
</gene>
<dbReference type="InterPro" id="IPR050936">
    <property type="entry name" value="AP-1-like"/>
</dbReference>
<evidence type="ECO:0000256" key="8">
    <source>
        <dbReference type="ARBA" id="ARBA00044067"/>
    </source>
</evidence>
<feature type="region of interest" description="Disordered" evidence="9">
    <location>
        <begin position="52"/>
        <end position="109"/>
    </location>
</feature>
<dbReference type="EMBL" id="MU865357">
    <property type="protein sequence ID" value="KAK4225904.1"/>
    <property type="molecule type" value="Genomic_DNA"/>
</dbReference>
<dbReference type="SMART" id="SM00338">
    <property type="entry name" value="BRLZ"/>
    <property type="match status" value="1"/>
</dbReference>
<dbReference type="InterPro" id="IPR046347">
    <property type="entry name" value="bZIP_sf"/>
</dbReference>
<dbReference type="Proteomes" id="UP001301958">
    <property type="component" value="Unassembled WGS sequence"/>
</dbReference>
<dbReference type="GO" id="GO:0090575">
    <property type="term" value="C:RNA polymerase II transcription regulator complex"/>
    <property type="evidence" value="ECO:0007669"/>
    <property type="project" value="TreeGrafter"/>
</dbReference>
<evidence type="ECO:0000256" key="7">
    <source>
        <dbReference type="ARBA" id="ARBA00023242"/>
    </source>
</evidence>
<evidence type="ECO:0000256" key="4">
    <source>
        <dbReference type="ARBA" id="ARBA00023015"/>
    </source>
</evidence>
<dbReference type="AlphaFoldDB" id="A0AAN7H1N2"/>
<dbReference type="SUPFAM" id="SSF57959">
    <property type="entry name" value="Leucine zipper domain"/>
    <property type="match status" value="1"/>
</dbReference>
<evidence type="ECO:0000313" key="11">
    <source>
        <dbReference type="EMBL" id="KAK4225904.1"/>
    </source>
</evidence>
<reference evidence="11" key="2">
    <citation type="submission" date="2023-05" db="EMBL/GenBank/DDBJ databases">
        <authorList>
            <consortium name="Lawrence Berkeley National Laboratory"/>
            <person name="Steindorff A."/>
            <person name="Hensen N."/>
            <person name="Bonometti L."/>
            <person name="Westerberg I."/>
            <person name="Brannstrom I.O."/>
            <person name="Guillou S."/>
            <person name="Cros-Aarteil S."/>
            <person name="Calhoun S."/>
            <person name="Haridas S."/>
            <person name="Kuo A."/>
            <person name="Mondo S."/>
            <person name="Pangilinan J."/>
            <person name="Riley R."/>
            <person name="Labutti K."/>
            <person name="Andreopoulos B."/>
            <person name="Lipzen A."/>
            <person name="Chen C."/>
            <person name="Yanf M."/>
            <person name="Daum C."/>
            <person name="Ng V."/>
            <person name="Clum A."/>
            <person name="Ohm R."/>
            <person name="Martin F."/>
            <person name="Silar P."/>
            <person name="Natvig D."/>
            <person name="Lalanne C."/>
            <person name="Gautier V."/>
            <person name="Ament-Velasquez S.L."/>
            <person name="Kruys A."/>
            <person name="Hutchinson M.I."/>
            <person name="Powell A.J."/>
            <person name="Barry K."/>
            <person name="Miller A.N."/>
            <person name="Grigoriev I.V."/>
            <person name="Debuchy R."/>
            <person name="Gladieux P."/>
            <person name="Thoren M.H."/>
            <person name="Johannesson H."/>
        </authorList>
    </citation>
    <scope>NUCLEOTIDE SEQUENCE</scope>
    <source>
        <strain evidence="11">CBS 990.96</strain>
    </source>
</reference>
<reference evidence="11" key="1">
    <citation type="journal article" date="2023" name="Mol. Phylogenet. Evol.">
        <title>Genome-scale phylogeny and comparative genomics of the fungal order Sordariales.</title>
        <authorList>
            <person name="Hensen N."/>
            <person name="Bonometti L."/>
            <person name="Westerberg I."/>
            <person name="Brannstrom I.O."/>
            <person name="Guillou S."/>
            <person name="Cros-Aarteil S."/>
            <person name="Calhoun S."/>
            <person name="Haridas S."/>
            <person name="Kuo A."/>
            <person name="Mondo S."/>
            <person name="Pangilinan J."/>
            <person name="Riley R."/>
            <person name="LaButti K."/>
            <person name="Andreopoulos B."/>
            <person name="Lipzen A."/>
            <person name="Chen C."/>
            <person name="Yan M."/>
            <person name="Daum C."/>
            <person name="Ng V."/>
            <person name="Clum A."/>
            <person name="Steindorff A."/>
            <person name="Ohm R.A."/>
            <person name="Martin F."/>
            <person name="Silar P."/>
            <person name="Natvig D.O."/>
            <person name="Lalanne C."/>
            <person name="Gautier V."/>
            <person name="Ament-Velasquez S.L."/>
            <person name="Kruys A."/>
            <person name="Hutchinson M.I."/>
            <person name="Powell A.J."/>
            <person name="Barry K."/>
            <person name="Miller A.N."/>
            <person name="Grigoriev I.V."/>
            <person name="Debuchy R."/>
            <person name="Gladieux P."/>
            <person name="Hiltunen Thoren M."/>
            <person name="Johannesson H."/>
        </authorList>
    </citation>
    <scope>NUCLEOTIDE SEQUENCE</scope>
    <source>
        <strain evidence="11">CBS 990.96</strain>
    </source>
</reference>
<evidence type="ECO:0000256" key="2">
    <source>
        <dbReference type="ARBA" id="ARBA00004123"/>
    </source>
</evidence>
<evidence type="ECO:0000256" key="3">
    <source>
        <dbReference type="ARBA" id="ARBA00007163"/>
    </source>
</evidence>
<organism evidence="11 12">
    <name type="scientific">Podospora fimiseda</name>
    <dbReference type="NCBI Taxonomy" id="252190"/>
    <lineage>
        <taxon>Eukaryota</taxon>
        <taxon>Fungi</taxon>
        <taxon>Dikarya</taxon>
        <taxon>Ascomycota</taxon>
        <taxon>Pezizomycotina</taxon>
        <taxon>Sordariomycetes</taxon>
        <taxon>Sordariomycetidae</taxon>
        <taxon>Sordariales</taxon>
        <taxon>Podosporaceae</taxon>
        <taxon>Podospora</taxon>
    </lineage>
</organism>
<dbReference type="PROSITE" id="PS50217">
    <property type="entry name" value="BZIP"/>
    <property type="match status" value="1"/>
</dbReference>
<evidence type="ECO:0000256" key="6">
    <source>
        <dbReference type="ARBA" id="ARBA00023163"/>
    </source>
</evidence>
<dbReference type="PROSITE" id="PS00036">
    <property type="entry name" value="BZIP_BASIC"/>
    <property type="match status" value="1"/>
</dbReference>
<keyword evidence="5" id="KW-0238">DNA-binding</keyword>
<dbReference type="Gene3D" id="1.20.5.170">
    <property type="match status" value="1"/>
</dbReference>
<keyword evidence="4" id="KW-0805">Transcription regulation</keyword>
<proteinExistence type="inferred from homology"/>
<keyword evidence="12" id="KW-1185">Reference proteome</keyword>
<protein>
    <recommendedName>
        <fullName evidence="8">Putative transcription factor kapC</fullName>
    </recommendedName>
</protein>
<dbReference type="CDD" id="cd14688">
    <property type="entry name" value="bZIP_YAP"/>
    <property type="match status" value="1"/>
</dbReference>
<sequence length="192" mass="21779">MEDYGNNLDVASPSNSLYYVYGDAEQYSSGSQSPCNSTYEIASTADLSSFTSVYPSPEQYEEPSQATEGQKPATKRKRENRYKNAPPSVLSRRRAQNRASQRAYRERKDQRIKDLEQMLNDANQRNDVLNQAYRVLQSEYVALKTAQLKEHGYHQQPDLPYTTAHGLGITTGTEGLDIDLYVYPDLSPSYPM</sequence>
<comment type="caution">
    <text evidence="11">The sequence shown here is derived from an EMBL/GenBank/DDBJ whole genome shotgun (WGS) entry which is preliminary data.</text>
</comment>
<dbReference type="PANTHER" id="PTHR40621:SF11">
    <property type="entry name" value="TRANSCRIPTION FACTOR KAPC-RELATED"/>
    <property type="match status" value="1"/>
</dbReference>